<feature type="compositionally biased region" description="Polar residues" evidence="1">
    <location>
        <begin position="61"/>
        <end position="72"/>
    </location>
</feature>
<protein>
    <submittedName>
        <fullName evidence="2">Uncharacterized protein</fullName>
    </submittedName>
</protein>
<comment type="caution">
    <text evidence="2">The sequence shown here is derived from an EMBL/GenBank/DDBJ whole genome shotgun (WGS) entry which is preliminary data.</text>
</comment>
<evidence type="ECO:0000313" key="3">
    <source>
        <dbReference type="Proteomes" id="UP001498398"/>
    </source>
</evidence>
<name>A0ABR1IMY8_9AGAR</name>
<gene>
    <name evidence="2" type="ORF">VKT23_020350</name>
</gene>
<accession>A0ABR1IMY8</accession>
<organism evidence="2 3">
    <name type="scientific">Marasmiellus scandens</name>
    <dbReference type="NCBI Taxonomy" id="2682957"/>
    <lineage>
        <taxon>Eukaryota</taxon>
        <taxon>Fungi</taxon>
        <taxon>Dikarya</taxon>
        <taxon>Basidiomycota</taxon>
        <taxon>Agaricomycotina</taxon>
        <taxon>Agaricomycetes</taxon>
        <taxon>Agaricomycetidae</taxon>
        <taxon>Agaricales</taxon>
        <taxon>Marasmiineae</taxon>
        <taxon>Omphalotaceae</taxon>
        <taxon>Marasmiellus</taxon>
    </lineage>
</organism>
<feature type="region of interest" description="Disordered" evidence="1">
    <location>
        <begin position="42"/>
        <end position="83"/>
    </location>
</feature>
<evidence type="ECO:0000256" key="1">
    <source>
        <dbReference type="SAM" id="MobiDB-lite"/>
    </source>
</evidence>
<proteinExistence type="predicted"/>
<dbReference type="Proteomes" id="UP001498398">
    <property type="component" value="Unassembled WGS sequence"/>
</dbReference>
<reference evidence="2 3" key="1">
    <citation type="submission" date="2024-01" db="EMBL/GenBank/DDBJ databases">
        <title>A draft genome for the cacao thread blight pathogen Marasmiellus scandens.</title>
        <authorList>
            <person name="Baruah I.K."/>
            <person name="Leung J."/>
            <person name="Bukari Y."/>
            <person name="Amoako-Attah I."/>
            <person name="Meinhardt L.W."/>
            <person name="Bailey B.A."/>
            <person name="Cohen S.P."/>
        </authorList>
    </citation>
    <scope>NUCLEOTIDE SEQUENCE [LARGE SCALE GENOMIC DNA]</scope>
    <source>
        <strain evidence="2 3">GH-19</strain>
    </source>
</reference>
<feature type="non-terminal residue" evidence="2">
    <location>
        <position position="83"/>
    </location>
</feature>
<keyword evidence="3" id="KW-1185">Reference proteome</keyword>
<evidence type="ECO:0000313" key="2">
    <source>
        <dbReference type="EMBL" id="KAK7434126.1"/>
    </source>
</evidence>
<dbReference type="EMBL" id="JBANRG010000131">
    <property type="protein sequence ID" value="KAK7434126.1"/>
    <property type="molecule type" value="Genomic_DNA"/>
</dbReference>
<sequence>MQYTLNSPVQTKPFYDRSHSYPLTLNSLTKLSTRCCISPAPSPVPVSPTVTHGTPKPIPGSPSTLSTMTLPNASVKDVDLAEL</sequence>